<protein>
    <recommendedName>
        <fullName evidence="3">Cold-shock protein</fullName>
    </recommendedName>
</protein>
<dbReference type="RefSeq" id="WP_275232752.1">
    <property type="nucleotide sequence ID" value="NZ_JARDXE010000023.1"/>
</dbReference>
<organism evidence="1 2">
    <name type="scientific">Rhodococcus qingshengii</name>
    <dbReference type="NCBI Taxonomy" id="334542"/>
    <lineage>
        <taxon>Bacteria</taxon>
        <taxon>Bacillati</taxon>
        <taxon>Actinomycetota</taxon>
        <taxon>Actinomycetes</taxon>
        <taxon>Mycobacteriales</taxon>
        <taxon>Nocardiaceae</taxon>
        <taxon>Rhodococcus</taxon>
        <taxon>Rhodococcus erythropolis group</taxon>
    </lineage>
</organism>
<comment type="caution">
    <text evidence="1">The sequence shown here is derived from an EMBL/GenBank/DDBJ whole genome shotgun (WGS) entry which is preliminary data.</text>
</comment>
<evidence type="ECO:0000313" key="2">
    <source>
        <dbReference type="Proteomes" id="UP001217325"/>
    </source>
</evidence>
<name>A0AAW6LRD1_RHOSG</name>
<gene>
    <name evidence="1" type="ORF">PXH69_29140</name>
</gene>
<evidence type="ECO:0008006" key="3">
    <source>
        <dbReference type="Google" id="ProtNLM"/>
    </source>
</evidence>
<sequence length="54" mass="5791">MKPGDTVTIGEHGASVFKVVADGGPDHLIIESVEDAPGKYQFPSRRDGLFPHQS</sequence>
<dbReference type="Proteomes" id="UP001217325">
    <property type="component" value="Unassembled WGS sequence"/>
</dbReference>
<evidence type="ECO:0000313" key="1">
    <source>
        <dbReference type="EMBL" id="MDE8649044.1"/>
    </source>
</evidence>
<proteinExistence type="predicted"/>
<accession>A0AAW6LRD1</accession>
<dbReference type="EMBL" id="JARDXE010000023">
    <property type="protein sequence ID" value="MDE8649044.1"/>
    <property type="molecule type" value="Genomic_DNA"/>
</dbReference>
<reference evidence="1" key="1">
    <citation type="submission" date="2023-02" db="EMBL/GenBank/DDBJ databases">
        <title>A novel hydrolase synthesized by Rhodococcus erythropolis HQ is responsible for the detoxification of Zearalenone.</title>
        <authorList>
            <person name="Hu J."/>
            <person name="Xu J."/>
        </authorList>
    </citation>
    <scope>NUCLEOTIDE SEQUENCE</scope>
    <source>
        <strain evidence="1">HQ</strain>
    </source>
</reference>
<dbReference type="AlphaFoldDB" id="A0AAW6LRD1"/>